<keyword evidence="1" id="KW-0812">Transmembrane</keyword>
<dbReference type="AlphaFoldDB" id="A0A5J4PLG5"/>
<gene>
    <name evidence="2" type="ORF">EZS27_038362</name>
</gene>
<proteinExistence type="predicted"/>
<sequence length="66" mass="7760">MSHVVSIRVVVGMRELQDHELRRLCTTFLSLFFYALMVIYFSVTISVFCKKRTKIKTVFHDNSAVF</sequence>
<organism evidence="2">
    <name type="scientific">termite gut metagenome</name>
    <dbReference type="NCBI Taxonomy" id="433724"/>
    <lineage>
        <taxon>unclassified sequences</taxon>
        <taxon>metagenomes</taxon>
        <taxon>organismal metagenomes</taxon>
    </lineage>
</organism>
<comment type="caution">
    <text evidence="2">The sequence shown here is derived from an EMBL/GenBank/DDBJ whole genome shotgun (WGS) entry which is preliminary data.</text>
</comment>
<keyword evidence="1" id="KW-1133">Transmembrane helix</keyword>
<keyword evidence="1" id="KW-0472">Membrane</keyword>
<dbReference type="EMBL" id="SNRY01007488">
    <property type="protein sequence ID" value="KAA6310315.1"/>
    <property type="molecule type" value="Genomic_DNA"/>
</dbReference>
<evidence type="ECO:0000256" key="1">
    <source>
        <dbReference type="SAM" id="Phobius"/>
    </source>
</evidence>
<name>A0A5J4PLG5_9ZZZZ</name>
<accession>A0A5J4PLG5</accession>
<evidence type="ECO:0000313" key="2">
    <source>
        <dbReference type="EMBL" id="KAA6310315.1"/>
    </source>
</evidence>
<reference evidence="2" key="1">
    <citation type="submission" date="2019-03" db="EMBL/GenBank/DDBJ databases">
        <title>Single cell metagenomics reveals metabolic interactions within the superorganism composed of flagellate Streblomastix strix and complex community of Bacteroidetes bacteria on its surface.</title>
        <authorList>
            <person name="Treitli S.C."/>
            <person name="Kolisko M."/>
            <person name="Husnik F."/>
            <person name="Keeling P."/>
            <person name="Hampl V."/>
        </authorList>
    </citation>
    <scope>NUCLEOTIDE SEQUENCE</scope>
    <source>
        <strain evidence="2">STM</strain>
    </source>
</reference>
<protein>
    <submittedName>
        <fullName evidence="2">Uncharacterized protein</fullName>
    </submittedName>
</protein>
<feature type="transmembrane region" description="Helical" evidence="1">
    <location>
        <begin position="28"/>
        <end position="49"/>
    </location>
</feature>